<keyword evidence="2" id="KW-1185">Reference proteome</keyword>
<reference evidence="1 2" key="1">
    <citation type="submission" date="2023-12" db="EMBL/GenBank/DDBJ databases">
        <title>Novel species of the genus Arcicella isolated from rivers.</title>
        <authorList>
            <person name="Lu H."/>
        </authorList>
    </citation>
    <scope>NUCLEOTIDE SEQUENCE [LARGE SCALE GENOMIC DNA]</scope>
    <source>
        <strain evidence="1 2">KCTC 23307</strain>
    </source>
</reference>
<proteinExistence type="predicted"/>
<evidence type="ECO:0000313" key="2">
    <source>
        <dbReference type="Proteomes" id="UP001302949"/>
    </source>
</evidence>
<comment type="caution">
    <text evidence="1">The sequence shown here is derived from an EMBL/GenBank/DDBJ whole genome shotgun (WGS) entry which is preliminary data.</text>
</comment>
<dbReference type="Proteomes" id="UP001302949">
    <property type="component" value="Unassembled WGS sequence"/>
</dbReference>
<sequence>MEININEEYSGFEFENGYIILIDNLIKLGLITDIFKRSNSLILLKDDEINGGGITYFIRESDLMEFYNDLKSCFNQNLSPDLNVGLTSLKKWIERSYHNSGRVSYESLMSEDSNCCEIIIANGSIIDYPQTKNSSLSWSQDEYSYYNLMRQI</sequence>
<dbReference type="RefSeq" id="WP_323296901.1">
    <property type="nucleotide sequence ID" value="NZ_JAYFUM010000011.1"/>
</dbReference>
<name>A0ABU5QA81_9BACT</name>
<accession>A0ABU5QA81</accession>
<evidence type="ECO:0000313" key="1">
    <source>
        <dbReference type="EMBL" id="MEA5139743.1"/>
    </source>
</evidence>
<organism evidence="1 2">
    <name type="scientific">Arcicella rigui</name>
    <dbReference type="NCBI Taxonomy" id="797020"/>
    <lineage>
        <taxon>Bacteria</taxon>
        <taxon>Pseudomonadati</taxon>
        <taxon>Bacteroidota</taxon>
        <taxon>Cytophagia</taxon>
        <taxon>Cytophagales</taxon>
        <taxon>Flectobacillaceae</taxon>
        <taxon>Arcicella</taxon>
    </lineage>
</organism>
<protein>
    <submittedName>
        <fullName evidence="1">Uncharacterized protein</fullName>
    </submittedName>
</protein>
<dbReference type="EMBL" id="JAYFUM010000011">
    <property type="protein sequence ID" value="MEA5139743.1"/>
    <property type="molecule type" value="Genomic_DNA"/>
</dbReference>
<gene>
    <name evidence="1" type="ORF">VB248_11370</name>
</gene>